<evidence type="ECO:0000313" key="3">
    <source>
        <dbReference type="EMBL" id="HHX99604.1"/>
    </source>
</evidence>
<dbReference type="EMBL" id="DUTP01000005">
    <property type="protein sequence ID" value="HHX99604.1"/>
    <property type="molecule type" value="Genomic_DNA"/>
</dbReference>
<dbReference type="AlphaFoldDB" id="A0A832RCM6"/>
<protein>
    <submittedName>
        <fullName evidence="3">Uncharacterized protein</fullName>
    </submittedName>
</protein>
<accession>A0A832RCM6</accession>
<feature type="transmembrane region" description="Helical" evidence="1">
    <location>
        <begin position="282"/>
        <end position="300"/>
    </location>
</feature>
<keyword evidence="2" id="KW-0732">Signal</keyword>
<feature type="transmembrane region" description="Helical" evidence="1">
    <location>
        <begin position="502"/>
        <end position="520"/>
    </location>
</feature>
<feature type="signal peptide" evidence="2">
    <location>
        <begin position="1"/>
        <end position="24"/>
    </location>
</feature>
<keyword evidence="1" id="KW-0812">Transmembrane</keyword>
<feature type="transmembrane region" description="Helical" evidence="1">
    <location>
        <begin position="532"/>
        <end position="555"/>
    </location>
</feature>
<feature type="chain" id="PRO_5032991022" evidence="2">
    <location>
        <begin position="25"/>
        <end position="632"/>
    </location>
</feature>
<organism evidence="3 4">
    <name type="scientific">Candidatus Dojkabacteria bacterium</name>
    <dbReference type="NCBI Taxonomy" id="2099670"/>
    <lineage>
        <taxon>Bacteria</taxon>
        <taxon>Candidatus Dojkabacteria</taxon>
    </lineage>
</organism>
<dbReference type="Proteomes" id="UP000576550">
    <property type="component" value="Unassembled WGS sequence"/>
</dbReference>
<feature type="transmembrane region" description="Helical" evidence="1">
    <location>
        <begin position="320"/>
        <end position="337"/>
    </location>
</feature>
<feature type="transmembrane region" description="Helical" evidence="1">
    <location>
        <begin position="478"/>
        <end position="496"/>
    </location>
</feature>
<proteinExistence type="predicted"/>
<comment type="caution">
    <text evidence="3">The sequence shown here is derived from an EMBL/GenBank/DDBJ whole genome shotgun (WGS) entry which is preliminary data.</text>
</comment>
<keyword evidence="1" id="KW-0472">Membrane</keyword>
<name>A0A832RCM6_9BACT</name>
<evidence type="ECO:0000256" key="1">
    <source>
        <dbReference type="SAM" id="Phobius"/>
    </source>
</evidence>
<gene>
    <name evidence="3" type="ORF">GX533_02950</name>
</gene>
<evidence type="ECO:0000313" key="4">
    <source>
        <dbReference type="Proteomes" id="UP000576550"/>
    </source>
</evidence>
<feature type="transmembrane region" description="Helical" evidence="1">
    <location>
        <begin position="575"/>
        <end position="597"/>
    </location>
</feature>
<keyword evidence="1" id="KW-1133">Transmembrane helix</keyword>
<sequence length="632" mass="68698">MKKALRALLLSFLLLFTFTGASFAAEENSVEAKNCIDMEAYYDEVKNSSQALTGESQSFDSIRRTEMLTTFLDIISVFVGDGIYCIKDETAAAKTTAFESDGLIGMLESGSTSLLANLPYVGVADHLAQEFVPGYKENNSVMAIDDGTSTAPETCFDPSGGMCPCEKSVCSECTTDEGEVCTNEEPESGKCVFRGTDKTCACNSDPRCISAEEAKGAETAGGVGEKIREWILDAMSKYLGLGGIDYRKMKEDAAQAVEDKSGFEYLHESIRLSALWSVTRNIAYLFFVIAMIIIGFMIMFRNKIGGQVMVTVSNSIPRIIVCLILVTFSFAISGIMLDLGKMAMNIVSKTMAKAQYEVTGEPVASVDIAGVGNLMDRAVYELEEGDRISLDIAEDSKTEEELNEILKKAHYDEIENDDSWVGKAKSTAVKILLRANLSLLTHALKGARISVPFLDIVKNIVITGLVEIPNFSRLLKSVLFLLIAAFASFKLFITILTSYAKIFVNVVLGPIQIAMGAIPGNFNSVTRWFKTILSNVLVFPTIVAILEFAKFFALAIRPEKFVFFGQSGVFLPDGFISIGGVFFIAGYFFAANAPNLIKGIIKVEEDKTMTAAGASVKESMSKLPLIGGMFGK</sequence>
<evidence type="ECO:0000256" key="2">
    <source>
        <dbReference type="SAM" id="SignalP"/>
    </source>
</evidence>
<reference evidence="3 4" key="1">
    <citation type="journal article" date="2020" name="Biotechnol. Biofuels">
        <title>New insights from the biogas microbiome by comprehensive genome-resolved metagenomics of nearly 1600 species originating from multiple anaerobic digesters.</title>
        <authorList>
            <person name="Campanaro S."/>
            <person name="Treu L."/>
            <person name="Rodriguez-R L.M."/>
            <person name="Kovalovszki A."/>
            <person name="Ziels R.M."/>
            <person name="Maus I."/>
            <person name="Zhu X."/>
            <person name="Kougias P.G."/>
            <person name="Basile A."/>
            <person name="Luo G."/>
            <person name="Schluter A."/>
            <person name="Konstantinidis K.T."/>
            <person name="Angelidaki I."/>
        </authorList>
    </citation>
    <scope>NUCLEOTIDE SEQUENCE [LARGE SCALE GENOMIC DNA]</scope>
    <source>
        <strain evidence="3">AS05jafATM_89</strain>
    </source>
</reference>